<proteinExistence type="predicted"/>
<keyword evidence="2" id="KW-1185">Reference proteome</keyword>
<accession>A0ACD5ANH8</accession>
<evidence type="ECO:0000313" key="1">
    <source>
        <dbReference type="EMBL" id="WWQ68761.1"/>
    </source>
</evidence>
<gene>
    <name evidence="1" type="ORF">V2W30_39120</name>
</gene>
<evidence type="ECO:0000313" key="2">
    <source>
        <dbReference type="Proteomes" id="UP001432251"/>
    </source>
</evidence>
<protein>
    <submittedName>
        <fullName evidence="1">Alpha/beta fold hydrolase</fullName>
    </submittedName>
</protein>
<reference evidence="1" key="1">
    <citation type="journal article" date="2025" name="Int. J. Syst. Evol. Microbiol.">
        <title>Streptomyces citrinus sp. nov., with yellow diffusible pigment.</title>
        <authorList>
            <person name="He Y."/>
            <person name="Yang E."/>
            <person name="Xu J."/>
            <person name="Sun Y."/>
            <person name="Sun L."/>
        </authorList>
    </citation>
    <scope>NUCLEOTIDE SEQUENCE</scope>
    <source>
        <strain evidence="1">Q6</strain>
    </source>
</reference>
<dbReference type="Proteomes" id="UP001432251">
    <property type="component" value="Chromosome"/>
</dbReference>
<sequence>MGVPVARPCRARVRCVTLDRRGHGNSDRPSGGYDLDTGADDLAALLDHLDVRDAVLVGHSAGGAYIARYLARHGEHRVAGVAFLSTVLPFLKATADNPDGLPENALHATLRALRTDRPQWFARQAQSWFATHLNEVSTATIDHTIAQCLATSPWAGSALFESMFHQDHREPLRKISVPALVVHGTVDSSAPVALTGRRTAALIPGATFKEYPTAGHGMYITHKEQLNTDLLEFISTCCSLIERDDTPEAAGAERGSRER</sequence>
<keyword evidence="1" id="KW-0378">Hydrolase</keyword>
<name>A0ACD5ANH8_9ACTN</name>
<organism evidence="1 2">
    <name type="scientific">Streptomyces citrinus</name>
    <dbReference type="NCBI Taxonomy" id="3118173"/>
    <lineage>
        <taxon>Bacteria</taxon>
        <taxon>Bacillati</taxon>
        <taxon>Actinomycetota</taxon>
        <taxon>Actinomycetes</taxon>
        <taxon>Kitasatosporales</taxon>
        <taxon>Streptomycetaceae</taxon>
        <taxon>Streptomyces</taxon>
    </lineage>
</organism>
<dbReference type="EMBL" id="CP146022">
    <property type="protein sequence ID" value="WWQ68761.1"/>
    <property type="molecule type" value="Genomic_DNA"/>
</dbReference>